<accession>A0AB73BSF8</accession>
<sequence length="256" mass="29066">MFKNKFIKLLTAATFAVIGIGSVNTISNSNTSTVQASTFHYLRRDHKLVTLGFGQKLPVRYYLNGKHIYYNDDPTDDGNFTDEAIGSAFLLKTHGWKYINGQKYYKLYNYTMDNSSAYIAAKYFTKKYNDLSYEQIYTVTKAFSPRNGDMQASKTNLMLHPGAAIEVDMYSKDNDIVSIGSPIDDNKHGLTGFVEDGSYHSSAWLKITQAQFRNNCRKAAPHTKFVFDDDGDYETNASLARGGIYHKGHFYKVYTR</sequence>
<evidence type="ECO:0000313" key="1">
    <source>
        <dbReference type="EMBL" id="KAA8799489.1"/>
    </source>
</evidence>
<evidence type="ECO:0000313" key="2">
    <source>
        <dbReference type="Proteomes" id="UP000322051"/>
    </source>
</evidence>
<proteinExistence type="predicted"/>
<reference evidence="1 2" key="1">
    <citation type="submission" date="2019-09" db="EMBL/GenBank/DDBJ databases">
        <title>Comparative analysis of L. crispatus genomes revealed niche specific adaptation to different host and body sites.</title>
        <authorList>
            <person name="Pan M."/>
            <person name="Hidalgo-Cantabrana C."/>
            <person name="Barrangou R."/>
        </authorList>
    </citation>
    <scope>NUCLEOTIDE SEQUENCE [LARGE SCALE GENOMIC DNA]</scope>
    <source>
        <strain evidence="1 2">NCK973</strain>
    </source>
</reference>
<dbReference type="RefSeq" id="WP_150397532.1">
    <property type="nucleotide sequence ID" value="NZ_VUAL01000001.1"/>
</dbReference>
<protein>
    <recommendedName>
        <fullName evidence="3">Surface layer protein A domain-containing protein</fullName>
    </recommendedName>
</protein>
<evidence type="ECO:0008006" key="3">
    <source>
        <dbReference type="Google" id="ProtNLM"/>
    </source>
</evidence>
<gene>
    <name evidence="1" type="ORF">F1C02_01160</name>
</gene>
<dbReference type="Proteomes" id="UP000322051">
    <property type="component" value="Unassembled WGS sequence"/>
</dbReference>
<dbReference type="EMBL" id="VUAO01000002">
    <property type="protein sequence ID" value="KAA8799489.1"/>
    <property type="molecule type" value="Genomic_DNA"/>
</dbReference>
<name>A0AB73BSF8_9LACO</name>
<organism evidence="1 2">
    <name type="scientific">Lactobacillus crispatus</name>
    <dbReference type="NCBI Taxonomy" id="47770"/>
    <lineage>
        <taxon>Bacteria</taxon>
        <taxon>Bacillati</taxon>
        <taxon>Bacillota</taxon>
        <taxon>Bacilli</taxon>
        <taxon>Lactobacillales</taxon>
        <taxon>Lactobacillaceae</taxon>
        <taxon>Lactobacillus</taxon>
    </lineage>
</organism>
<dbReference type="AlphaFoldDB" id="A0AB73BSF8"/>
<comment type="caution">
    <text evidence="1">The sequence shown here is derived from an EMBL/GenBank/DDBJ whole genome shotgun (WGS) entry which is preliminary data.</text>
</comment>